<evidence type="ECO:0000256" key="1">
    <source>
        <dbReference type="SAM" id="Phobius"/>
    </source>
</evidence>
<name>A0A914KLH3_MELIC</name>
<proteinExistence type="predicted"/>
<keyword evidence="1" id="KW-0812">Transmembrane</keyword>
<dbReference type="AlphaFoldDB" id="A0A914KLH3"/>
<protein>
    <submittedName>
        <fullName evidence="3">Uncharacterized protein</fullName>
    </submittedName>
</protein>
<reference evidence="3" key="1">
    <citation type="submission" date="2022-11" db="UniProtKB">
        <authorList>
            <consortium name="WormBaseParasite"/>
        </authorList>
    </citation>
    <scope>IDENTIFICATION</scope>
</reference>
<accession>A0A914KLH3</accession>
<sequence>MRNTELVQVRNIQRVESSLFQTNDASSLLNSSLPEHVDILNVKELFIYLTTSRLTALFGLQSNTIKNLLHNWAKEFFPHLSLLVKGPKAESSSSSSGNSSVECFSSFNFIFSSLKLRLKFVVKLHIAFSTFAIFIGNSPFWASLCNANINSGNLSSPCHL</sequence>
<keyword evidence="1" id="KW-0472">Membrane</keyword>
<keyword evidence="1" id="KW-1133">Transmembrane helix</keyword>
<evidence type="ECO:0000313" key="2">
    <source>
        <dbReference type="Proteomes" id="UP000887563"/>
    </source>
</evidence>
<dbReference type="WBParaSite" id="Minc3s00038g02201">
    <property type="protein sequence ID" value="Minc3s00038g02201"/>
    <property type="gene ID" value="Minc3s00038g02201"/>
</dbReference>
<organism evidence="2 3">
    <name type="scientific">Meloidogyne incognita</name>
    <name type="common">Southern root-knot nematode worm</name>
    <name type="synonym">Oxyuris incognita</name>
    <dbReference type="NCBI Taxonomy" id="6306"/>
    <lineage>
        <taxon>Eukaryota</taxon>
        <taxon>Metazoa</taxon>
        <taxon>Ecdysozoa</taxon>
        <taxon>Nematoda</taxon>
        <taxon>Chromadorea</taxon>
        <taxon>Rhabditida</taxon>
        <taxon>Tylenchina</taxon>
        <taxon>Tylenchomorpha</taxon>
        <taxon>Tylenchoidea</taxon>
        <taxon>Meloidogynidae</taxon>
        <taxon>Meloidogyninae</taxon>
        <taxon>Meloidogyne</taxon>
        <taxon>Meloidogyne incognita group</taxon>
    </lineage>
</organism>
<dbReference type="Proteomes" id="UP000887563">
    <property type="component" value="Unplaced"/>
</dbReference>
<feature type="transmembrane region" description="Helical" evidence="1">
    <location>
        <begin position="120"/>
        <end position="141"/>
    </location>
</feature>
<evidence type="ECO:0000313" key="3">
    <source>
        <dbReference type="WBParaSite" id="Minc3s00038g02201"/>
    </source>
</evidence>
<keyword evidence="2" id="KW-1185">Reference proteome</keyword>